<feature type="transmembrane region" description="Helical" evidence="1">
    <location>
        <begin position="12"/>
        <end position="29"/>
    </location>
</feature>
<gene>
    <name evidence="2" type="ORF">BTE48_07995</name>
</gene>
<keyword evidence="1" id="KW-0812">Transmembrane</keyword>
<protein>
    <submittedName>
        <fullName evidence="2">Uncharacterized protein</fullName>
    </submittedName>
</protein>
<evidence type="ECO:0000256" key="1">
    <source>
        <dbReference type="SAM" id="Phobius"/>
    </source>
</evidence>
<dbReference type="RefSeq" id="WP_078745097.1">
    <property type="nucleotide sequence ID" value="NZ_FUXG01000008.1"/>
</dbReference>
<organism evidence="2 3">
    <name type="scientific">Oceanospirillum multiglobuliferum</name>
    <dbReference type="NCBI Taxonomy" id="64969"/>
    <lineage>
        <taxon>Bacteria</taxon>
        <taxon>Pseudomonadati</taxon>
        <taxon>Pseudomonadota</taxon>
        <taxon>Gammaproteobacteria</taxon>
        <taxon>Oceanospirillales</taxon>
        <taxon>Oceanospirillaceae</taxon>
        <taxon>Oceanospirillum</taxon>
    </lineage>
</organism>
<proteinExistence type="predicted"/>
<keyword evidence="1" id="KW-0472">Membrane</keyword>
<dbReference type="Proteomes" id="UP000191418">
    <property type="component" value="Unassembled WGS sequence"/>
</dbReference>
<reference evidence="2 3" key="1">
    <citation type="submission" date="2017-01" db="EMBL/GenBank/DDBJ databases">
        <title>Genome Sequencing of a Marine Spirillum, Oceanospirillum multiglobuliferum ATCC 33336, from Japan.</title>
        <authorList>
            <person name="Carney J.G."/>
            <person name="Trachtenberg A.M."/>
            <person name="Rheaume B.A."/>
            <person name="Linnane J.D."/>
            <person name="Pitts N.L."/>
            <person name="Mykles D.L."/>
            <person name="Maclea K.S."/>
        </authorList>
    </citation>
    <scope>NUCLEOTIDE SEQUENCE [LARGE SCALE GENOMIC DNA]</scope>
    <source>
        <strain evidence="2 3">ATCC 33336</strain>
    </source>
</reference>
<sequence length="161" mass="18488">MEKVITSLIEQWPALTGLIVIAGVFWVLFRRYLDENKILLEGVKSLSSEHKDSINQVLDRYRVLSEDQVKEIDRLRILVSSLVTENEKIGKRYDDIKSEFHKVALENGALKRAIDNLEEMMRATGGDVKVISTQLRKTQEDIEDVSSKIMLLERHSDESST</sequence>
<keyword evidence="3" id="KW-1185">Reference proteome</keyword>
<dbReference type="AlphaFoldDB" id="A0A1T4PGZ0"/>
<dbReference type="EMBL" id="MTSM01000008">
    <property type="protein sequence ID" value="OPX55554.1"/>
    <property type="molecule type" value="Genomic_DNA"/>
</dbReference>
<name>A0A1T4PGZ0_9GAMM</name>
<accession>A0A1T4PGZ0</accession>
<comment type="caution">
    <text evidence="2">The sequence shown here is derived from an EMBL/GenBank/DDBJ whole genome shotgun (WGS) entry which is preliminary data.</text>
</comment>
<keyword evidence="1" id="KW-1133">Transmembrane helix</keyword>
<evidence type="ECO:0000313" key="2">
    <source>
        <dbReference type="EMBL" id="OPX55554.1"/>
    </source>
</evidence>
<evidence type="ECO:0000313" key="3">
    <source>
        <dbReference type="Proteomes" id="UP000191418"/>
    </source>
</evidence>